<dbReference type="EMBL" id="FRAI01000005">
    <property type="protein sequence ID" value="SHJ58458.1"/>
    <property type="molecule type" value="Genomic_DNA"/>
</dbReference>
<evidence type="ECO:0000256" key="12">
    <source>
        <dbReference type="RuleBase" id="RU364091"/>
    </source>
</evidence>
<keyword evidence="10 12" id="KW-0472">Membrane</keyword>
<keyword evidence="6 12" id="KW-0812">Transmembrane</keyword>
<dbReference type="InterPro" id="IPR006136">
    <property type="entry name" value="FlhB"/>
</dbReference>
<dbReference type="Gene3D" id="6.10.250.2080">
    <property type="match status" value="1"/>
</dbReference>
<keyword evidence="13" id="KW-0969">Cilium</keyword>
<organism evidence="13 14">
    <name type="scientific">Anaerobranca californiensis DSM 14826</name>
    <dbReference type="NCBI Taxonomy" id="1120989"/>
    <lineage>
        <taxon>Bacteria</taxon>
        <taxon>Bacillati</taxon>
        <taxon>Bacillota</taxon>
        <taxon>Clostridia</taxon>
        <taxon>Eubacteriales</taxon>
        <taxon>Proteinivoracaceae</taxon>
        <taxon>Anaerobranca</taxon>
    </lineage>
</organism>
<comment type="similarity">
    <text evidence="2 12">Belongs to the type III secretion exporter family.</text>
</comment>
<dbReference type="PANTHER" id="PTHR30531:SF12">
    <property type="entry name" value="FLAGELLAR BIOSYNTHETIC PROTEIN FLHB"/>
    <property type="match status" value="1"/>
</dbReference>
<dbReference type="RefSeq" id="WP_072905340.1">
    <property type="nucleotide sequence ID" value="NZ_FRAI01000005.1"/>
</dbReference>
<dbReference type="GO" id="GO:0005886">
    <property type="term" value="C:plasma membrane"/>
    <property type="evidence" value="ECO:0007669"/>
    <property type="project" value="UniProtKB-SubCell"/>
</dbReference>
<evidence type="ECO:0000256" key="8">
    <source>
        <dbReference type="ARBA" id="ARBA00022927"/>
    </source>
</evidence>
<dbReference type="SUPFAM" id="SSF160544">
    <property type="entry name" value="EscU C-terminal domain-like"/>
    <property type="match status" value="1"/>
</dbReference>
<dbReference type="AlphaFoldDB" id="A0A1M6KHP0"/>
<feature type="transmembrane region" description="Helical" evidence="12">
    <location>
        <begin position="94"/>
        <end position="115"/>
    </location>
</feature>
<evidence type="ECO:0000256" key="7">
    <source>
        <dbReference type="ARBA" id="ARBA00022795"/>
    </source>
</evidence>
<feature type="transmembrane region" description="Helical" evidence="12">
    <location>
        <begin position="190"/>
        <end position="219"/>
    </location>
</feature>
<dbReference type="GO" id="GO:0044780">
    <property type="term" value="P:bacterial-type flagellum assembly"/>
    <property type="evidence" value="ECO:0007669"/>
    <property type="project" value="InterPro"/>
</dbReference>
<evidence type="ECO:0000313" key="14">
    <source>
        <dbReference type="Proteomes" id="UP000243547"/>
    </source>
</evidence>
<dbReference type="Pfam" id="PF01312">
    <property type="entry name" value="Bac_export_2"/>
    <property type="match status" value="1"/>
</dbReference>
<evidence type="ECO:0000256" key="10">
    <source>
        <dbReference type="ARBA" id="ARBA00023136"/>
    </source>
</evidence>
<name>A0A1M6KHP0_9FIRM</name>
<evidence type="ECO:0000256" key="11">
    <source>
        <dbReference type="ARBA" id="ARBA00023225"/>
    </source>
</evidence>
<keyword evidence="14" id="KW-1185">Reference proteome</keyword>
<evidence type="ECO:0000256" key="5">
    <source>
        <dbReference type="ARBA" id="ARBA00022475"/>
    </source>
</evidence>
<evidence type="ECO:0000256" key="1">
    <source>
        <dbReference type="ARBA" id="ARBA00004651"/>
    </source>
</evidence>
<dbReference type="PRINTS" id="PR00950">
    <property type="entry name" value="TYPE3IMSPROT"/>
</dbReference>
<comment type="function">
    <text evidence="12">Required for formation of the rod structure in the basal body of the flagellar apparatus. Together with FliI and FliH, may constitute the export apparatus of flagellin.</text>
</comment>
<dbReference type="FunFam" id="3.40.1690.10:FF:000001">
    <property type="entry name" value="Flagellar biosynthetic protein FlhB"/>
    <property type="match status" value="1"/>
</dbReference>
<accession>A0A1M6KHP0</accession>
<dbReference type="NCBIfam" id="TIGR00328">
    <property type="entry name" value="flhB"/>
    <property type="match status" value="1"/>
</dbReference>
<evidence type="ECO:0000256" key="3">
    <source>
        <dbReference type="ARBA" id="ARBA00021622"/>
    </source>
</evidence>
<dbReference type="Gene3D" id="3.40.1690.10">
    <property type="entry name" value="secretion proteins EscU"/>
    <property type="match status" value="1"/>
</dbReference>
<keyword evidence="7 12" id="KW-1005">Bacterial flagellum biogenesis</keyword>
<keyword evidence="9 12" id="KW-1133">Transmembrane helix</keyword>
<dbReference type="GO" id="GO:0009306">
    <property type="term" value="P:protein secretion"/>
    <property type="evidence" value="ECO:0007669"/>
    <property type="project" value="InterPro"/>
</dbReference>
<dbReference type="PANTHER" id="PTHR30531">
    <property type="entry name" value="FLAGELLAR BIOSYNTHETIC PROTEIN FLHB"/>
    <property type="match status" value="1"/>
</dbReference>
<evidence type="ECO:0000256" key="6">
    <source>
        <dbReference type="ARBA" id="ARBA00022692"/>
    </source>
</evidence>
<gene>
    <name evidence="12" type="primary">flhB</name>
    <name evidence="13" type="ORF">SAMN02745227_00124</name>
</gene>
<evidence type="ECO:0000256" key="2">
    <source>
        <dbReference type="ARBA" id="ARBA00010690"/>
    </source>
</evidence>
<evidence type="ECO:0000256" key="9">
    <source>
        <dbReference type="ARBA" id="ARBA00022989"/>
    </source>
</evidence>
<evidence type="ECO:0000313" key="13">
    <source>
        <dbReference type="EMBL" id="SHJ58458.1"/>
    </source>
</evidence>
<keyword evidence="8 12" id="KW-0653">Protein transport</keyword>
<proteinExistence type="inferred from homology"/>
<dbReference type="STRING" id="1120989.SAMN02745227_00124"/>
<dbReference type="InterPro" id="IPR029025">
    <property type="entry name" value="T3SS_substrate_exporter_C"/>
</dbReference>
<dbReference type="Proteomes" id="UP000243547">
    <property type="component" value="Unassembled WGS sequence"/>
</dbReference>
<dbReference type="OrthoDB" id="9807950at2"/>
<protein>
    <recommendedName>
        <fullName evidence="3 12">Flagellar biosynthetic protein FlhB</fullName>
    </recommendedName>
</protein>
<reference evidence="14" key="1">
    <citation type="submission" date="2016-11" db="EMBL/GenBank/DDBJ databases">
        <authorList>
            <person name="Varghese N."/>
            <person name="Submissions S."/>
        </authorList>
    </citation>
    <scope>NUCLEOTIDE SEQUENCE [LARGE SCALE GENOMIC DNA]</scope>
    <source>
        <strain evidence="14">DSM 14826</strain>
    </source>
</reference>
<dbReference type="InterPro" id="IPR006135">
    <property type="entry name" value="T3SS_substrate_exporter"/>
</dbReference>
<keyword evidence="13" id="KW-0282">Flagellum</keyword>
<keyword evidence="11 12" id="KW-1006">Bacterial flagellum protein export</keyword>
<keyword evidence="13" id="KW-0966">Cell projection</keyword>
<feature type="transmembrane region" description="Helical" evidence="12">
    <location>
        <begin position="148"/>
        <end position="169"/>
    </location>
</feature>
<keyword evidence="4 12" id="KW-0813">Transport</keyword>
<comment type="caution">
    <text evidence="12">Lacks conserved residue(s) required for the propagation of feature annotation.</text>
</comment>
<evidence type="ECO:0000256" key="4">
    <source>
        <dbReference type="ARBA" id="ARBA00022448"/>
    </source>
</evidence>
<keyword evidence="5 12" id="KW-1003">Cell membrane</keyword>
<comment type="subcellular location">
    <subcellularLocation>
        <location evidence="1">Cell membrane</location>
        <topology evidence="1">Multi-pass membrane protein</topology>
    </subcellularLocation>
</comment>
<sequence>MTFEFNLQLFSQEKTEKATPKKRQEARKKGQVLKSPEVSSALVLLTAFVIMRFWIPFIFQRIIGLIEYIITYYFTEEINIHWTGRLSLLIFEEFLILFGPVGIGVLLIGVMANYMQVGPLFTSEPLKMKLSRINPIEGFKRLFSKRSIVQLIKSLLKISAIGYMVYINIKKHIRNIPDIMEMELLTIISTIGSTVFSLAIYTGAVMIFVAILDYFYSWWEFENNLKMSKQEIKEEYKQMEGDPQIRGKIKERQRLLASRRMMQEIPKADVVITNPTHFAVALKYDINSGQAPIVVAKGQDLIAQQIKEIAKEHDVILYEDVFLARSLYKSVEIGEPIPFEFFKAVAEVLAYVYKVKGKVVNL</sequence>